<dbReference type="InterPro" id="IPR000169">
    <property type="entry name" value="Pept_cys_AS"/>
</dbReference>
<dbReference type="InterPro" id="IPR039417">
    <property type="entry name" value="Peptidase_C1A_papain-like"/>
</dbReference>
<dbReference type="GO" id="GO:0006508">
    <property type="term" value="P:proteolysis"/>
    <property type="evidence" value="ECO:0007669"/>
    <property type="project" value="UniProtKB-KW"/>
</dbReference>
<comment type="similarity">
    <text evidence="1">Belongs to the peptidase C1 family.</text>
</comment>
<dbReference type="OMA" id="KAFHHFK"/>
<evidence type="ECO:0000313" key="11">
    <source>
        <dbReference type="Proteomes" id="UP000054359"/>
    </source>
</evidence>
<dbReference type="InterPro" id="IPR025660">
    <property type="entry name" value="Pept_his_AS"/>
</dbReference>
<keyword evidence="6" id="KW-1015">Disulfide bond</keyword>
<dbReference type="InterPro" id="IPR038765">
    <property type="entry name" value="Papain-like_cys_pep_sf"/>
</dbReference>
<dbReference type="PROSITE" id="PS00639">
    <property type="entry name" value="THIOL_PROTEASE_HIS"/>
    <property type="match status" value="1"/>
</dbReference>
<dbReference type="PANTHER" id="PTHR12411">
    <property type="entry name" value="CYSTEINE PROTEASE FAMILY C1-RELATED"/>
    <property type="match status" value="1"/>
</dbReference>
<dbReference type="GO" id="GO:0008234">
    <property type="term" value="F:cysteine-type peptidase activity"/>
    <property type="evidence" value="ECO:0007669"/>
    <property type="project" value="UniProtKB-KW"/>
</dbReference>
<sequence>MDMLINLLYLSAIFMLSSCFSLHQQEREPPTFEKNYFVQGLLLLPYAEIKEPFKAYYDQVSGKSRIDYYGDMVETFQRSDLGEFGISYKVAYTPDENGVLQRNCFQVNGSNENPVTIQSILPDLTGFKYVKDDSCYAENALFVNKKENLVCELWMLENSYEDKVNKYSMYIEKSTGAPVHYIMKGYNSLLGSHYDKYELYYMEYAVGNTTDADFEVHTGSQCTNFPGPGVEVMVVNNPMLEFINNEDRHIHETFEEFKNKHGKSYSDPQDHESRKNIYRQNYRYVQSMNRAGLSYSLKINHLADFTDFELHRLRGRLPSKGYNGGLPFPTAEFPDAIPESLDWRLYGAVTPVKDQAICGSCWSFGTTGTIEGALFLKTNKLVRLSQQQLIDCSWQYQNNGCDGGEDFRAYAYIMAVGGLASEDDYGQYLGEDGICHDRNVSKIAQITGFVNVTSGDADALKKALVKKGPISVSIDAAHKGFSFYSHGVYYNPDCKSGEDQLDHSVLAVGYGVMNGQPYWIIKNSWSTYWGNDGYVLMSQRDNNCGVTTSPTYVLM</sequence>
<accession>A0A087UKT6</accession>
<dbReference type="Pfam" id="PF00112">
    <property type="entry name" value="Peptidase_C1"/>
    <property type="match status" value="1"/>
</dbReference>
<dbReference type="InterPro" id="IPR013128">
    <property type="entry name" value="Peptidase_C1A"/>
</dbReference>
<keyword evidence="3" id="KW-0378">Hydrolase</keyword>
<dbReference type="PRINTS" id="PR00705">
    <property type="entry name" value="PAPAIN"/>
</dbReference>
<evidence type="ECO:0000256" key="3">
    <source>
        <dbReference type="ARBA" id="ARBA00022801"/>
    </source>
</evidence>
<evidence type="ECO:0000259" key="8">
    <source>
        <dbReference type="SMART" id="SM00645"/>
    </source>
</evidence>
<dbReference type="STRING" id="407821.A0A087UKT6"/>
<protein>
    <submittedName>
        <fullName evidence="10">Counting factor associated protein D</fullName>
    </submittedName>
</protein>
<dbReference type="PROSITE" id="PS00139">
    <property type="entry name" value="THIOL_PROTEASE_CYS"/>
    <property type="match status" value="1"/>
</dbReference>
<feature type="domain" description="Peptidase C1A papain C-terminal" evidence="8">
    <location>
        <begin position="337"/>
        <end position="554"/>
    </location>
</feature>
<dbReference type="InterPro" id="IPR025661">
    <property type="entry name" value="Pept_asp_AS"/>
</dbReference>
<evidence type="ECO:0000259" key="9">
    <source>
        <dbReference type="SMART" id="SM00848"/>
    </source>
</evidence>
<evidence type="ECO:0000256" key="6">
    <source>
        <dbReference type="ARBA" id="ARBA00023157"/>
    </source>
</evidence>
<dbReference type="SMART" id="SM00645">
    <property type="entry name" value="Pept_C1"/>
    <property type="match status" value="1"/>
</dbReference>
<keyword evidence="4" id="KW-0788">Thiol protease</keyword>
<dbReference type="FunFam" id="3.90.70.10:FF:000087">
    <property type="entry name" value="Counting factor associated protein D"/>
    <property type="match status" value="1"/>
</dbReference>
<organism evidence="10 11">
    <name type="scientific">Stegodyphus mimosarum</name>
    <name type="common">African social velvet spider</name>
    <dbReference type="NCBI Taxonomy" id="407821"/>
    <lineage>
        <taxon>Eukaryota</taxon>
        <taxon>Metazoa</taxon>
        <taxon>Ecdysozoa</taxon>
        <taxon>Arthropoda</taxon>
        <taxon>Chelicerata</taxon>
        <taxon>Arachnida</taxon>
        <taxon>Araneae</taxon>
        <taxon>Araneomorphae</taxon>
        <taxon>Entelegynae</taxon>
        <taxon>Eresoidea</taxon>
        <taxon>Eresidae</taxon>
        <taxon>Stegodyphus</taxon>
    </lineage>
</organism>
<dbReference type="SMART" id="SM00848">
    <property type="entry name" value="Inhibitor_I29"/>
    <property type="match status" value="1"/>
</dbReference>
<feature type="non-terminal residue" evidence="10">
    <location>
        <position position="555"/>
    </location>
</feature>
<evidence type="ECO:0000256" key="7">
    <source>
        <dbReference type="SAM" id="SignalP"/>
    </source>
</evidence>
<gene>
    <name evidence="10" type="ORF">X975_17441</name>
</gene>
<dbReference type="PROSITE" id="PS00640">
    <property type="entry name" value="THIOL_PROTEASE_ASN"/>
    <property type="match status" value="1"/>
</dbReference>
<dbReference type="InterPro" id="IPR000668">
    <property type="entry name" value="Peptidase_C1A_C"/>
</dbReference>
<dbReference type="InterPro" id="IPR013201">
    <property type="entry name" value="Prot_inhib_I29"/>
</dbReference>
<dbReference type="AlphaFoldDB" id="A0A087UKT6"/>
<feature type="domain" description="Cathepsin propeptide inhibitor" evidence="9">
    <location>
        <begin position="254"/>
        <end position="310"/>
    </location>
</feature>
<keyword evidence="7" id="KW-0732">Signal</keyword>
<keyword evidence="2" id="KW-0645">Protease</keyword>
<proteinExistence type="inferred from homology"/>
<evidence type="ECO:0000256" key="4">
    <source>
        <dbReference type="ARBA" id="ARBA00022807"/>
    </source>
</evidence>
<dbReference type="OrthoDB" id="65740at2759"/>
<keyword evidence="11" id="KW-1185">Reference proteome</keyword>
<evidence type="ECO:0000313" key="10">
    <source>
        <dbReference type="EMBL" id="KFM77975.1"/>
    </source>
</evidence>
<evidence type="ECO:0000256" key="1">
    <source>
        <dbReference type="ARBA" id="ARBA00008455"/>
    </source>
</evidence>
<dbReference type="CDD" id="cd02248">
    <property type="entry name" value="Peptidase_C1A"/>
    <property type="match status" value="1"/>
</dbReference>
<reference evidence="10 11" key="1">
    <citation type="submission" date="2013-11" db="EMBL/GenBank/DDBJ databases">
        <title>Genome sequencing of Stegodyphus mimosarum.</title>
        <authorList>
            <person name="Bechsgaard J."/>
        </authorList>
    </citation>
    <scope>NUCLEOTIDE SEQUENCE [LARGE SCALE GENOMIC DNA]</scope>
</reference>
<evidence type="ECO:0000256" key="2">
    <source>
        <dbReference type="ARBA" id="ARBA00022670"/>
    </source>
</evidence>
<evidence type="ECO:0000256" key="5">
    <source>
        <dbReference type="ARBA" id="ARBA00023145"/>
    </source>
</evidence>
<dbReference type="Gene3D" id="3.90.70.10">
    <property type="entry name" value="Cysteine proteinases"/>
    <property type="match status" value="1"/>
</dbReference>
<feature type="signal peptide" evidence="7">
    <location>
        <begin position="1"/>
        <end position="19"/>
    </location>
</feature>
<dbReference type="EMBL" id="KK120288">
    <property type="protein sequence ID" value="KFM77975.1"/>
    <property type="molecule type" value="Genomic_DNA"/>
</dbReference>
<dbReference type="SUPFAM" id="SSF54001">
    <property type="entry name" value="Cysteine proteinases"/>
    <property type="match status" value="1"/>
</dbReference>
<name>A0A087UKT6_STEMI</name>
<dbReference type="Pfam" id="PF08246">
    <property type="entry name" value="Inhibitor_I29"/>
    <property type="match status" value="1"/>
</dbReference>
<feature type="chain" id="PRO_5018773384" evidence="7">
    <location>
        <begin position="20"/>
        <end position="555"/>
    </location>
</feature>
<keyword evidence="5" id="KW-0865">Zymogen</keyword>
<dbReference type="Proteomes" id="UP000054359">
    <property type="component" value="Unassembled WGS sequence"/>
</dbReference>